<name>A0ABW9XLD7_9BACL</name>
<sequence>MTERISDFAAIAGRYALRQPLRIELEETGMNNTTRMIYAGEERYVLRVYDNHRDREIAGTEHAILSELQRADLSFRVPAPVSNRDGATITEAPDGKLAAVFGYIAGQRPSPESGAHVEGLGRAAGELTLALAALNPDARLAPAYKPYYDFENTHAAMNEASVKTLCESSPKLAEQAAKAASLLETRRRLTALTERFKELPQQWIHGDIVFANALADGDAIAGLLDFEFCAVDARAMEPAVVLAEFPGEDDALAMNRMRRFCRGYGSKAGLGADEIRLLPDLMQLRLMDVWLHFAGRLAEGLDPERVWLRETERVSFACGWIDRHRRQLDVLFAAMAERQAAI</sequence>
<reference evidence="3 4" key="1">
    <citation type="submission" date="2020-01" db="EMBL/GenBank/DDBJ databases">
        <title>Paenibacillus soybeanensis sp. nov. isolated from the nodules of soybean (Glycine max(L.) Merr).</title>
        <authorList>
            <person name="Wang H."/>
        </authorList>
    </citation>
    <scope>NUCLEOTIDE SEQUENCE [LARGE SCALE GENOMIC DNA]</scope>
    <source>
        <strain evidence="3 4">T1</strain>
    </source>
</reference>
<dbReference type="Gene3D" id="3.30.200.20">
    <property type="entry name" value="Phosphorylase Kinase, domain 1"/>
    <property type="match status" value="1"/>
</dbReference>
<comment type="similarity">
    <text evidence="1">Belongs to the pseudomonas-type ThrB family.</text>
</comment>
<dbReference type="PANTHER" id="PTHR21064:SF6">
    <property type="entry name" value="AMINOGLYCOSIDE PHOSPHOTRANSFERASE DOMAIN-CONTAINING PROTEIN"/>
    <property type="match status" value="1"/>
</dbReference>
<dbReference type="Gene3D" id="3.90.1200.10">
    <property type="match status" value="1"/>
</dbReference>
<dbReference type="Pfam" id="PF01636">
    <property type="entry name" value="APH"/>
    <property type="match status" value="1"/>
</dbReference>
<accession>A0ABW9XLD7</accession>
<evidence type="ECO:0000313" key="4">
    <source>
        <dbReference type="Proteomes" id="UP000665561"/>
    </source>
</evidence>
<evidence type="ECO:0000256" key="1">
    <source>
        <dbReference type="ARBA" id="ARBA00038240"/>
    </source>
</evidence>
<evidence type="ECO:0000313" key="3">
    <source>
        <dbReference type="EMBL" id="NBD23440.1"/>
    </source>
</evidence>
<dbReference type="InterPro" id="IPR050249">
    <property type="entry name" value="Pseudomonas-type_ThrB"/>
</dbReference>
<comment type="caution">
    <text evidence="3">The sequence shown here is derived from an EMBL/GenBank/DDBJ whole genome shotgun (WGS) entry which is preliminary data.</text>
</comment>
<dbReference type="Proteomes" id="UP000665561">
    <property type="component" value="Unassembled WGS sequence"/>
</dbReference>
<evidence type="ECO:0000259" key="2">
    <source>
        <dbReference type="Pfam" id="PF01636"/>
    </source>
</evidence>
<organism evidence="3 4">
    <name type="scientific">Paenibacillus glycinis</name>
    <dbReference type="NCBI Taxonomy" id="2697035"/>
    <lineage>
        <taxon>Bacteria</taxon>
        <taxon>Bacillati</taxon>
        <taxon>Bacillota</taxon>
        <taxon>Bacilli</taxon>
        <taxon>Bacillales</taxon>
        <taxon>Paenibacillaceae</taxon>
        <taxon>Paenibacillus</taxon>
    </lineage>
</organism>
<dbReference type="InterPro" id="IPR011009">
    <property type="entry name" value="Kinase-like_dom_sf"/>
</dbReference>
<dbReference type="InterPro" id="IPR002575">
    <property type="entry name" value="Aminoglycoside_PTrfase"/>
</dbReference>
<feature type="domain" description="Aminoglycoside phosphotransferase" evidence="2">
    <location>
        <begin position="30"/>
        <end position="266"/>
    </location>
</feature>
<dbReference type="PANTHER" id="PTHR21064">
    <property type="entry name" value="AMINOGLYCOSIDE PHOSPHOTRANSFERASE DOMAIN-CONTAINING PROTEIN-RELATED"/>
    <property type="match status" value="1"/>
</dbReference>
<keyword evidence="4" id="KW-1185">Reference proteome</keyword>
<dbReference type="SUPFAM" id="SSF56112">
    <property type="entry name" value="Protein kinase-like (PK-like)"/>
    <property type="match status" value="1"/>
</dbReference>
<gene>
    <name evidence="3" type="ORF">GT019_06110</name>
</gene>
<dbReference type="EMBL" id="JAAAMV010000002">
    <property type="protein sequence ID" value="NBD23440.1"/>
    <property type="molecule type" value="Genomic_DNA"/>
</dbReference>
<dbReference type="RefSeq" id="WP_161741894.1">
    <property type="nucleotide sequence ID" value="NZ_JAAAMV010000002.1"/>
</dbReference>
<proteinExistence type="inferred from homology"/>
<protein>
    <submittedName>
        <fullName evidence="3">Phosphotransferase</fullName>
    </submittedName>
</protein>